<dbReference type="GO" id="GO:0016020">
    <property type="term" value="C:membrane"/>
    <property type="evidence" value="ECO:0007669"/>
    <property type="project" value="InterPro"/>
</dbReference>
<feature type="transmembrane region" description="Helical" evidence="1">
    <location>
        <begin position="162"/>
        <end position="183"/>
    </location>
</feature>
<sequence length="403" mass="48403">MNREKLWVKRSGERFRELFRYSRYMFNDHLLFVIIIGVGGGAYYYQNWVHTLSPQFPTAILFSIVFGVLLAYGNIITFFKQADKVFLLPLETKLHGYLRRSALLTILWHWYISGLSLLILAPIFFQTEGDSKKFFLFTFVILILKLVNLFIRWYVDFETDRLSVIVDLLFRILFNGFIVYFYLTSEFPFVGITSFIFIAYGVYFFMKNRTKPLPWERLVTNEERRMGTFYRIANLFTDVPQLRNQVKRRRWLDLLLKNVRFSPNQTYVYLLNRTFFRSGDYFGLFMRLTIIGAILLFETEGAYFRIFLAVLFMYLTGFQLWGLWMHHRSILWISLYPVNEKDKERAFLNLLARTLSVQMILFILLLLLLGEWTEAFVLFGCLILFLYLFIFIYTKNRIKNWRS</sequence>
<organism evidence="2 3">
    <name type="scientific">Fervidibacillus halotolerans</name>
    <dbReference type="NCBI Taxonomy" id="2980027"/>
    <lineage>
        <taxon>Bacteria</taxon>
        <taxon>Bacillati</taxon>
        <taxon>Bacillota</taxon>
        <taxon>Bacilli</taxon>
        <taxon>Bacillales</taxon>
        <taxon>Bacillaceae</taxon>
        <taxon>Fervidibacillus</taxon>
    </lineage>
</organism>
<keyword evidence="3" id="KW-1185">Reference proteome</keyword>
<feature type="transmembrane region" description="Helical" evidence="1">
    <location>
        <begin position="281"/>
        <end position="297"/>
    </location>
</feature>
<dbReference type="EMBL" id="CP106877">
    <property type="protein sequence ID" value="WAA13017.1"/>
    <property type="molecule type" value="Genomic_DNA"/>
</dbReference>
<feature type="transmembrane region" description="Helical" evidence="1">
    <location>
        <begin position="189"/>
        <end position="206"/>
    </location>
</feature>
<keyword evidence="1" id="KW-1133">Transmembrane helix</keyword>
<reference evidence="2" key="1">
    <citation type="submission" date="2022-09" db="EMBL/GenBank/DDBJ databases">
        <title>Complete Genomes of Fervidibacillus albus and Fervidibacillus halotolerans isolated from tidal flat sediments.</title>
        <authorList>
            <person name="Kwon K.K."/>
            <person name="Yang S.-H."/>
            <person name="Park M.J."/>
            <person name="Oh H.-M."/>
        </authorList>
    </citation>
    <scope>NUCLEOTIDE SEQUENCE</scope>
    <source>
        <strain evidence="2">MEBiC13594</strain>
    </source>
</reference>
<dbReference type="Proteomes" id="UP001164726">
    <property type="component" value="Chromosome"/>
</dbReference>
<keyword evidence="1" id="KW-0812">Transmembrane</keyword>
<dbReference type="RefSeq" id="WP_275421154.1">
    <property type="nucleotide sequence ID" value="NZ_CP106877.1"/>
</dbReference>
<evidence type="ECO:0000313" key="2">
    <source>
        <dbReference type="EMBL" id="WAA13017.1"/>
    </source>
</evidence>
<gene>
    <name evidence="2" type="ORF">OE105_02505</name>
</gene>
<feature type="transmembrane region" description="Helical" evidence="1">
    <location>
        <begin position="375"/>
        <end position="394"/>
    </location>
</feature>
<keyword evidence="1" id="KW-0472">Membrane</keyword>
<feature type="transmembrane region" description="Helical" evidence="1">
    <location>
        <begin position="303"/>
        <end position="325"/>
    </location>
</feature>
<dbReference type="AlphaFoldDB" id="A0A9E8M0C6"/>
<evidence type="ECO:0000256" key="1">
    <source>
        <dbReference type="SAM" id="Phobius"/>
    </source>
</evidence>
<feature type="transmembrane region" description="Helical" evidence="1">
    <location>
        <begin position="100"/>
        <end position="123"/>
    </location>
</feature>
<name>A0A9E8M0C6_9BACI</name>
<feature type="transmembrane region" description="Helical" evidence="1">
    <location>
        <begin position="135"/>
        <end position="155"/>
    </location>
</feature>
<proteinExistence type="predicted"/>
<accession>A0A9E8M0C6</accession>
<dbReference type="InterPro" id="IPR010288">
    <property type="entry name" value="EcsB_ABC"/>
</dbReference>
<evidence type="ECO:0000313" key="3">
    <source>
        <dbReference type="Proteomes" id="UP001164726"/>
    </source>
</evidence>
<dbReference type="Pfam" id="PF05975">
    <property type="entry name" value="EcsB"/>
    <property type="match status" value="1"/>
</dbReference>
<feature type="transmembrane region" description="Helical" evidence="1">
    <location>
        <begin position="21"/>
        <end position="44"/>
    </location>
</feature>
<feature type="transmembrane region" description="Helical" evidence="1">
    <location>
        <begin position="56"/>
        <end position="79"/>
    </location>
</feature>
<dbReference type="KEGG" id="fhl:OE105_02505"/>
<protein>
    <submittedName>
        <fullName evidence="2">ABC transporter permease</fullName>
    </submittedName>
</protein>
<dbReference type="PIRSF" id="PIRSF037259">
    <property type="entry name" value="EcsB_ABC"/>
    <property type="match status" value="1"/>
</dbReference>
<feature type="transmembrane region" description="Helical" evidence="1">
    <location>
        <begin position="346"/>
        <end position="369"/>
    </location>
</feature>